<evidence type="ECO:0000259" key="3">
    <source>
        <dbReference type="PROSITE" id="PS50198"/>
    </source>
</evidence>
<dbReference type="Pfam" id="PF00639">
    <property type="entry name" value="Rotamase"/>
    <property type="match status" value="1"/>
</dbReference>
<evidence type="ECO:0000256" key="1">
    <source>
        <dbReference type="PROSITE-ProRule" id="PRU00278"/>
    </source>
</evidence>
<dbReference type="PROSITE" id="PS50198">
    <property type="entry name" value="PPIC_PPIASE_2"/>
    <property type="match status" value="1"/>
</dbReference>
<comment type="catalytic activity">
    <reaction evidence="2">
        <text>[protein]-peptidylproline (omega=180) = [protein]-peptidylproline (omega=0)</text>
        <dbReference type="Rhea" id="RHEA:16237"/>
        <dbReference type="Rhea" id="RHEA-COMP:10747"/>
        <dbReference type="Rhea" id="RHEA-COMP:10748"/>
        <dbReference type="ChEBI" id="CHEBI:83833"/>
        <dbReference type="ChEBI" id="CHEBI:83834"/>
        <dbReference type="EC" id="5.2.1.8"/>
    </reaction>
</comment>
<reference evidence="4" key="1">
    <citation type="submission" date="2022-10" db="EMBL/GenBank/DDBJ databases">
        <authorList>
            <person name="Chen Y."/>
            <person name="Dougan E. K."/>
            <person name="Chan C."/>
            <person name="Rhodes N."/>
            <person name="Thang M."/>
        </authorList>
    </citation>
    <scope>NUCLEOTIDE SEQUENCE</scope>
</reference>
<dbReference type="EMBL" id="CAMXCT030000360">
    <property type="protein sequence ID" value="CAL4765028.1"/>
    <property type="molecule type" value="Genomic_DNA"/>
</dbReference>
<evidence type="ECO:0000313" key="5">
    <source>
        <dbReference type="EMBL" id="CAL4765028.1"/>
    </source>
</evidence>
<feature type="domain" description="PpiC" evidence="3">
    <location>
        <begin position="76"/>
        <end position="216"/>
    </location>
</feature>
<evidence type="ECO:0000256" key="2">
    <source>
        <dbReference type="RuleBase" id="RU363014"/>
    </source>
</evidence>
<evidence type="ECO:0000313" key="4">
    <source>
        <dbReference type="EMBL" id="CAI3977716.1"/>
    </source>
</evidence>
<dbReference type="GO" id="GO:0003755">
    <property type="term" value="F:peptidyl-prolyl cis-trans isomerase activity"/>
    <property type="evidence" value="ECO:0007669"/>
    <property type="project" value="UniProtKB-UniRule"/>
</dbReference>
<dbReference type="EMBL" id="CAMXCT010000360">
    <property type="protein sequence ID" value="CAI3977716.1"/>
    <property type="molecule type" value="Genomic_DNA"/>
</dbReference>
<dbReference type="InterPro" id="IPR000297">
    <property type="entry name" value="PPIase_PpiC"/>
</dbReference>
<dbReference type="AlphaFoldDB" id="A0A9P1BQQ0"/>
<dbReference type="Gene3D" id="3.10.50.40">
    <property type="match status" value="1"/>
</dbReference>
<dbReference type="EC" id="5.2.1.8" evidence="2"/>
<protein>
    <recommendedName>
        <fullName evidence="2">Peptidyl-prolyl cis-trans isomerase</fullName>
        <ecNumber evidence="2">5.2.1.8</ecNumber>
    </recommendedName>
</protein>
<sequence>MGELGLKDAEIREAVLPHLHQGRPRAASVSLRQMVSPECVQSVGCMRLAAISATSVPGQPPSKRQRVVGVDAREVPGRVRIRQILLRAWRGGTTPKPEDPVRRKQIQRTGEEAEGQLLQVLDELRQSKDGAGLSKSFTLLCRSSSECQSSLQGGELAGDLGWLDKDKGVDSQRANGKMVRPAVPAPVLRAAFDLEVGEMSDLVSSEVGVHLLLRSA</sequence>
<dbReference type="OrthoDB" id="436078at2759"/>
<accession>A0A9P1BQQ0</accession>
<keyword evidence="1 2" id="KW-0413">Isomerase</keyword>
<organism evidence="4">
    <name type="scientific">Cladocopium goreaui</name>
    <dbReference type="NCBI Taxonomy" id="2562237"/>
    <lineage>
        <taxon>Eukaryota</taxon>
        <taxon>Sar</taxon>
        <taxon>Alveolata</taxon>
        <taxon>Dinophyceae</taxon>
        <taxon>Suessiales</taxon>
        <taxon>Symbiodiniaceae</taxon>
        <taxon>Cladocopium</taxon>
    </lineage>
</organism>
<proteinExistence type="predicted"/>
<keyword evidence="6" id="KW-1185">Reference proteome</keyword>
<dbReference type="InterPro" id="IPR046357">
    <property type="entry name" value="PPIase_dom_sf"/>
</dbReference>
<keyword evidence="1 2" id="KW-0697">Rotamase</keyword>
<gene>
    <name evidence="4" type="ORF">C1SCF055_LOCUS5836</name>
</gene>
<name>A0A9P1BQQ0_9DINO</name>
<comment type="caution">
    <text evidence="4">The sequence shown here is derived from an EMBL/GenBank/DDBJ whole genome shotgun (WGS) entry which is preliminary data.</text>
</comment>
<dbReference type="EMBL" id="CAMXCT020000360">
    <property type="protein sequence ID" value="CAL1131091.1"/>
    <property type="molecule type" value="Genomic_DNA"/>
</dbReference>
<dbReference type="SUPFAM" id="SSF54534">
    <property type="entry name" value="FKBP-like"/>
    <property type="match status" value="1"/>
</dbReference>
<evidence type="ECO:0000313" key="6">
    <source>
        <dbReference type="Proteomes" id="UP001152797"/>
    </source>
</evidence>
<reference evidence="5 6" key="2">
    <citation type="submission" date="2024-05" db="EMBL/GenBank/DDBJ databases">
        <authorList>
            <person name="Chen Y."/>
            <person name="Shah S."/>
            <person name="Dougan E. K."/>
            <person name="Thang M."/>
            <person name="Chan C."/>
        </authorList>
    </citation>
    <scope>NUCLEOTIDE SEQUENCE [LARGE SCALE GENOMIC DNA]</scope>
</reference>
<dbReference type="Proteomes" id="UP001152797">
    <property type="component" value="Unassembled WGS sequence"/>
</dbReference>